<dbReference type="PANTHER" id="PTHR30625">
    <property type="entry name" value="PROTEIN TOLQ"/>
    <property type="match status" value="1"/>
</dbReference>
<comment type="subcellular location">
    <subcellularLocation>
        <location evidence="1">Cell membrane</location>
        <topology evidence="1">Multi-pass membrane protein</topology>
    </subcellularLocation>
    <subcellularLocation>
        <location evidence="9">Membrane</location>
        <topology evidence="9">Multi-pass membrane protein</topology>
    </subcellularLocation>
</comment>
<accession>A0A0H3A5L4</accession>
<evidence type="ECO:0000313" key="12">
    <source>
        <dbReference type="EMBL" id="ABM27305.1"/>
    </source>
</evidence>
<keyword evidence="5 10" id="KW-0812">Transmembrane</keyword>
<proteinExistence type="inferred from homology"/>
<feature type="transmembrane region" description="Helical" evidence="10">
    <location>
        <begin position="123"/>
        <end position="146"/>
    </location>
</feature>
<keyword evidence="8" id="KW-0131">Cell cycle</keyword>
<feature type="transmembrane region" description="Helical" evidence="10">
    <location>
        <begin position="158"/>
        <end position="182"/>
    </location>
</feature>
<evidence type="ECO:0000256" key="4">
    <source>
        <dbReference type="ARBA" id="ARBA00022618"/>
    </source>
</evidence>
<dbReference type="EMBL" id="CP000527">
    <property type="protein sequence ID" value="ABM27305.1"/>
    <property type="molecule type" value="Genomic_DNA"/>
</dbReference>
<evidence type="ECO:0000256" key="7">
    <source>
        <dbReference type="ARBA" id="ARBA00023136"/>
    </source>
</evidence>
<dbReference type="AlphaFoldDB" id="A0A0H3A5L4"/>
<evidence type="ECO:0000256" key="6">
    <source>
        <dbReference type="ARBA" id="ARBA00022989"/>
    </source>
</evidence>
<dbReference type="InterPro" id="IPR014163">
    <property type="entry name" value="Tol-Pal_TolQ"/>
</dbReference>
<reference evidence="13" key="1">
    <citation type="journal article" date="2009" name="Environ. Microbiol.">
        <title>Contribution of mobile genetic elements to Desulfovibrio vulgaris genome plasticity.</title>
        <authorList>
            <person name="Walker C.B."/>
            <person name="Stolyar S."/>
            <person name="Chivian D."/>
            <person name="Pinel N."/>
            <person name="Gabster J.A."/>
            <person name="Dehal P.S."/>
            <person name="He Z."/>
            <person name="Yang Z.K."/>
            <person name="Yen H.C."/>
            <person name="Zhou J."/>
            <person name="Wall J.D."/>
            <person name="Hazen T.C."/>
            <person name="Arkin A.P."/>
            <person name="Stahl D.A."/>
        </authorList>
    </citation>
    <scope>NUCLEOTIDE SEQUENCE [LARGE SCALE GENOMIC DNA]</scope>
    <source>
        <strain evidence="13">DP4</strain>
    </source>
</reference>
<evidence type="ECO:0000313" key="13">
    <source>
        <dbReference type="Proteomes" id="UP000009173"/>
    </source>
</evidence>
<keyword evidence="4 12" id="KW-0132">Cell division</keyword>
<evidence type="ECO:0000256" key="2">
    <source>
        <dbReference type="ARBA" id="ARBA00022475"/>
    </source>
</evidence>
<keyword evidence="7 10" id="KW-0472">Membrane</keyword>
<dbReference type="Pfam" id="PF01618">
    <property type="entry name" value="MotA_ExbB"/>
    <property type="match status" value="1"/>
</dbReference>
<dbReference type="GO" id="GO:0005886">
    <property type="term" value="C:plasma membrane"/>
    <property type="evidence" value="ECO:0007669"/>
    <property type="project" value="UniProtKB-SubCell"/>
</dbReference>
<organism evidence="12 13">
    <name type="scientific">Nitratidesulfovibrio vulgaris (strain DP4)</name>
    <name type="common">Desulfovibrio vulgaris</name>
    <dbReference type="NCBI Taxonomy" id="391774"/>
    <lineage>
        <taxon>Bacteria</taxon>
        <taxon>Pseudomonadati</taxon>
        <taxon>Thermodesulfobacteriota</taxon>
        <taxon>Desulfovibrionia</taxon>
        <taxon>Desulfovibrionales</taxon>
        <taxon>Desulfovibrionaceae</taxon>
        <taxon>Nitratidesulfovibrio</taxon>
    </lineage>
</organism>
<feature type="domain" description="MotA/TolQ/ExbB proton channel" evidence="11">
    <location>
        <begin position="79"/>
        <end position="196"/>
    </location>
</feature>
<dbReference type="GO" id="GO:0043213">
    <property type="term" value="P:bacteriocin transport"/>
    <property type="evidence" value="ECO:0007669"/>
    <property type="project" value="InterPro"/>
</dbReference>
<evidence type="ECO:0000256" key="1">
    <source>
        <dbReference type="ARBA" id="ARBA00004651"/>
    </source>
</evidence>
<dbReference type="Proteomes" id="UP000009173">
    <property type="component" value="Chromosome"/>
</dbReference>
<name>A0A0H3A5L4_NITV4</name>
<dbReference type="GO" id="GO:0017038">
    <property type="term" value="P:protein import"/>
    <property type="evidence" value="ECO:0007669"/>
    <property type="project" value="TreeGrafter"/>
</dbReference>
<dbReference type="PANTHER" id="PTHR30625:SF3">
    <property type="entry name" value="TOL-PAL SYSTEM PROTEIN TOLQ"/>
    <property type="match status" value="1"/>
</dbReference>
<keyword evidence="6 10" id="KW-1133">Transmembrane helix</keyword>
<dbReference type="KEGG" id="dvl:Dvul_0282"/>
<evidence type="ECO:0000256" key="3">
    <source>
        <dbReference type="ARBA" id="ARBA00022519"/>
    </source>
</evidence>
<comment type="similarity">
    <text evidence="9">Belongs to the exbB/tolQ family.</text>
</comment>
<gene>
    <name evidence="12" type="ordered locus">Dvul_0282</name>
</gene>
<keyword evidence="3" id="KW-0997">Cell inner membrane</keyword>
<dbReference type="NCBIfam" id="TIGR02796">
    <property type="entry name" value="tolQ"/>
    <property type="match status" value="1"/>
</dbReference>
<dbReference type="GO" id="GO:0051301">
    <property type="term" value="P:cell division"/>
    <property type="evidence" value="ECO:0007669"/>
    <property type="project" value="UniProtKB-KW"/>
</dbReference>
<dbReference type="InterPro" id="IPR002898">
    <property type="entry name" value="MotA_ExbB_proton_chnl"/>
</dbReference>
<dbReference type="HOGENOM" id="CLU_053325_2_2_7"/>
<sequence>MENNFFQIIGQATLVAKFVLALLVLMSIGSWSLMFQKLFALRAARRKAEDGLERFLRARDLREAVQSLGGDATSPLYHVAQQGVAEFNRLKEMGNSGEVVADNVRRALRQGVANEMSSLSSSLSFLATAANTAPFIGLFGTVWGIMHSFHAIGMMKSASLATVAPGISEALIATAIGLAVAIPATVGYNVFLGMLAGIEVQVVNFAGVFLNRVQRELNAHRGARAAHGEH</sequence>
<keyword evidence="2" id="KW-1003">Cell membrane</keyword>
<dbReference type="InterPro" id="IPR050790">
    <property type="entry name" value="ExbB/TolQ_transport"/>
</dbReference>
<evidence type="ECO:0000256" key="9">
    <source>
        <dbReference type="RuleBase" id="RU004057"/>
    </source>
</evidence>
<evidence type="ECO:0000259" key="11">
    <source>
        <dbReference type="Pfam" id="PF01618"/>
    </source>
</evidence>
<feature type="transmembrane region" description="Helical" evidence="10">
    <location>
        <begin position="12"/>
        <end position="33"/>
    </location>
</feature>
<feature type="transmembrane region" description="Helical" evidence="10">
    <location>
        <begin position="188"/>
        <end position="210"/>
    </location>
</feature>
<dbReference type="SMR" id="A0A0H3A5L4"/>
<protein>
    <submittedName>
        <fullName evidence="12">Cell division and transport-associated protein TolQ</fullName>
    </submittedName>
</protein>
<evidence type="ECO:0000256" key="8">
    <source>
        <dbReference type="ARBA" id="ARBA00023306"/>
    </source>
</evidence>
<keyword evidence="9" id="KW-0813">Transport</keyword>
<dbReference type="RefSeq" id="WP_010940358.1">
    <property type="nucleotide sequence ID" value="NC_008751.1"/>
</dbReference>
<evidence type="ECO:0000256" key="10">
    <source>
        <dbReference type="SAM" id="Phobius"/>
    </source>
</evidence>
<evidence type="ECO:0000256" key="5">
    <source>
        <dbReference type="ARBA" id="ARBA00022692"/>
    </source>
</evidence>
<keyword evidence="9" id="KW-0653">Protein transport</keyword>